<dbReference type="InterPro" id="IPR011009">
    <property type="entry name" value="Kinase-like_dom_sf"/>
</dbReference>
<dbReference type="InterPro" id="IPR052077">
    <property type="entry name" value="CcrZ_PhaseVar_Mediator"/>
</dbReference>
<proteinExistence type="predicted"/>
<dbReference type="PANTHER" id="PTHR40086">
    <property type="entry name" value="PHOSPHOTRANSFERASE YTMP-RELATED"/>
    <property type="match status" value="1"/>
</dbReference>
<dbReference type="GO" id="GO:0016740">
    <property type="term" value="F:transferase activity"/>
    <property type="evidence" value="ECO:0007669"/>
    <property type="project" value="UniProtKB-KW"/>
</dbReference>
<gene>
    <name evidence="2" type="ORF">CR205_00685</name>
</gene>
<dbReference type="Proteomes" id="UP000248066">
    <property type="component" value="Unassembled WGS sequence"/>
</dbReference>
<name>A0A2W0HJD4_9BACI</name>
<dbReference type="OrthoDB" id="3171511at2"/>
<comment type="caution">
    <text evidence="2">The sequence shown here is derived from an EMBL/GenBank/DDBJ whole genome shotgun (WGS) entry which is preliminary data.</text>
</comment>
<accession>A0A2W0HJD4</accession>
<dbReference type="Gene3D" id="3.90.1200.10">
    <property type="match status" value="1"/>
</dbReference>
<dbReference type="PANTHER" id="PTHR40086:SF1">
    <property type="entry name" value="CELL CYCLE REGULATOR CCRZ"/>
    <property type="match status" value="1"/>
</dbReference>
<dbReference type="AlphaFoldDB" id="A0A2W0HJD4"/>
<feature type="domain" description="Aminoglycoside phosphotransferase" evidence="1">
    <location>
        <begin position="57"/>
        <end position="232"/>
    </location>
</feature>
<evidence type="ECO:0000259" key="1">
    <source>
        <dbReference type="Pfam" id="PF01636"/>
    </source>
</evidence>
<dbReference type="Pfam" id="PF01636">
    <property type="entry name" value="APH"/>
    <property type="match status" value="1"/>
</dbReference>
<dbReference type="SUPFAM" id="SSF56112">
    <property type="entry name" value="Protein kinase-like (PK-like)"/>
    <property type="match status" value="1"/>
</dbReference>
<evidence type="ECO:0000313" key="2">
    <source>
        <dbReference type="EMBL" id="PYZ97152.1"/>
    </source>
</evidence>
<evidence type="ECO:0000313" key="3">
    <source>
        <dbReference type="Proteomes" id="UP000248066"/>
    </source>
</evidence>
<protein>
    <submittedName>
        <fullName evidence="2">Phosphotransferase</fullName>
    </submittedName>
</protein>
<keyword evidence="2" id="KW-0808">Transferase</keyword>
<organism evidence="2 3">
    <name type="scientific">Alteribacter lacisalsi</name>
    <dbReference type="NCBI Taxonomy" id="2045244"/>
    <lineage>
        <taxon>Bacteria</taxon>
        <taxon>Bacillati</taxon>
        <taxon>Bacillota</taxon>
        <taxon>Bacilli</taxon>
        <taxon>Bacillales</taxon>
        <taxon>Bacillaceae</taxon>
        <taxon>Alteribacter</taxon>
    </lineage>
</organism>
<dbReference type="InterPro" id="IPR002575">
    <property type="entry name" value="Aminoglycoside_PTrfase"/>
</dbReference>
<dbReference type="EMBL" id="PDOF01000001">
    <property type="protein sequence ID" value="PYZ97152.1"/>
    <property type="molecule type" value="Genomic_DNA"/>
</dbReference>
<keyword evidence="3" id="KW-1185">Reference proteome</keyword>
<sequence length="282" mass="32403">MINTSLILDTRKLRVNRLKHLIGEGWHLRPAGGATGEAYIAEQGEQKIFIKRNSSPFLAVLSAEGIVPKLLWTKRLESGDVITAQRWVNGRELKSFDMNDDRIARLLGKIHRSKELLEMFRRLGNKPLTPERLLAGLNEQAGEMQHEDPAVTEAMNWLGENLDDVRTEQYVVCHSDVNHNNWIVSEEDSLYLIDWDGANVADPALDLSALLYLYIPEDEWKTWLDAYGVTLTPDLIKRMSWYMLAQSIESVVWHGSREQIAEYTKWHALLKEVLQKVNVKMN</sequence>
<reference evidence="2 3" key="1">
    <citation type="submission" date="2017-10" db="EMBL/GenBank/DDBJ databases">
        <title>Bacillus sp. nov., a halophilic bacterium isolated from a Yangshapao Lake.</title>
        <authorList>
            <person name="Wang H."/>
        </authorList>
    </citation>
    <scope>NUCLEOTIDE SEQUENCE [LARGE SCALE GENOMIC DNA]</scope>
    <source>
        <strain evidence="2 3">YSP-3</strain>
    </source>
</reference>